<dbReference type="EMBL" id="PGCP01000005">
    <property type="protein sequence ID" value="PJC94203.1"/>
    <property type="molecule type" value="Genomic_DNA"/>
</dbReference>
<name>A0A2M8HCC3_9GAMM</name>
<organism evidence="2 3">
    <name type="scientific">Aeromonas lusitana</name>
    <dbReference type="NCBI Taxonomy" id="931529"/>
    <lineage>
        <taxon>Bacteria</taxon>
        <taxon>Pseudomonadati</taxon>
        <taxon>Pseudomonadota</taxon>
        <taxon>Gammaproteobacteria</taxon>
        <taxon>Aeromonadales</taxon>
        <taxon>Aeromonadaceae</taxon>
        <taxon>Aeromonas</taxon>
    </lineage>
</organism>
<evidence type="ECO:0000313" key="2">
    <source>
        <dbReference type="EMBL" id="PJC94203.1"/>
    </source>
</evidence>
<feature type="region of interest" description="Disordered" evidence="1">
    <location>
        <begin position="59"/>
        <end position="93"/>
    </location>
</feature>
<gene>
    <name evidence="2" type="ORF">CUC44_05775</name>
</gene>
<comment type="caution">
    <text evidence="2">The sequence shown here is derived from an EMBL/GenBank/DDBJ whole genome shotgun (WGS) entry which is preliminary data.</text>
</comment>
<evidence type="ECO:0000256" key="1">
    <source>
        <dbReference type="SAM" id="MobiDB-lite"/>
    </source>
</evidence>
<reference evidence="2 3" key="1">
    <citation type="submission" date="2017-11" db="EMBL/GenBank/DDBJ databases">
        <title>Draft genome sequence of environmental isolate Aeromonas lusitania sp. nov. MDC 2473.</title>
        <authorList>
            <person name="Colston S.M."/>
            <person name="Navarro A."/>
            <person name="Martinez-Murcia A.J."/>
            <person name="Graf J."/>
        </authorList>
    </citation>
    <scope>NUCLEOTIDE SEQUENCE [LARGE SCALE GENOMIC DNA]</scope>
    <source>
        <strain evidence="2 3">MDC 2473</strain>
    </source>
</reference>
<dbReference type="AlphaFoldDB" id="A0A2M8HCC3"/>
<proteinExistence type="predicted"/>
<accession>A0A2M8HCC3</accession>
<keyword evidence="3" id="KW-1185">Reference proteome</keyword>
<feature type="compositionally biased region" description="Polar residues" evidence="1">
    <location>
        <begin position="82"/>
        <end position="93"/>
    </location>
</feature>
<evidence type="ECO:0000313" key="3">
    <source>
        <dbReference type="Proteomes" id="UP000232060"/>
    </source>
</evidence>
<dbReference type="RefSeq" id="WP_100859023.1">
    <property type="nucleotide sequence ID" value="NZ_PGCP01000005.1"/>
</dbReference>
<dbReference type="Proteomes" id="UP000232060">
    <property type="component" value="Unassembled WGS sequence"/>
</dbReference>
<dbReference type="OrthoDB" id="5593700at2"/>
<sequence length="93" mass="9801">MIPLIVGAIAGALAMRTLQRSLPRNLPRAVSTTSVGTVKAKLREASISGLTTLEHSSAKLRQHLSETQEQVEPATAVADPASDSQPAQRESEA</sequence>
<protein>
    <submittedName>
        <fullName evidence="2">Uncharacterized protein</fullName>
    </submittedName>
</protein>